<feature type="compositionally biased region" description="Low complexity" evidence="1">
    <location>
        <begin position="69"/>
        <end position="117"/>
    </location>
</feature>
<dbReference type="KEGG" id="min:Minf_1059"/>
<gene>
    <name evidence="2" type="ordered locus">Minf_1059</name>
</gene>
<dbReference type="Gene3D" id="2.40.160.20">
    <property type="match status" value="1"/>
</dbReference>
<name>B3DUW1_METI4</name>
<reference evidence="2 3" key="1">
    <citation type="journal article" date="2008" name="Biol. Direct">
        <title>Complete genome sequence of the extremely acidophilic methanotroph isolate V4, Methylacidiphilum infernorum, a representative of the bacterial phylum Verrucomicrobia.</title>
        <authorList>
            <person name="Hou S."/>
            <person name="Makarova K.S."/>
            <person name="Saw J.H."/>
            <person name="Senin P."/>
            <person name="Ly B.V."/>
            <person name="Zhou Z."/>
            <person name="Ren Y."/>
            <person name="Wang J."/>
            <person name="Galperin M.Y."/>
            <person name="Omelchenko M.V."/>
            <person name="Wolf Y.I."/>
            <person name="Yutin N."/>
            <person name="Koonin E.V."/>
            <person name="Stott M.B."/>
            <person name="Mountain B.W."/>
            <person name="Crowe M.A."/>
            <person name="Smirnova A.V."/>
            <person name="Dunfield P.F."/>
            <person name="Feng L."/>
            <person name="Wang L."/>
            <person name="Alam M."/>
        </authorList>
    </citation>
    <scope>NUCLEOTIDE SEQUENCE [LARGE SCALE GENOMIC DNA]</scope>
    <source>
        <strain evidence="3">Isolate V4</strain>
    </source>
</reference>
<dbReference type="InterPro" id="IPR011250">
    <property type="entry name" value="OMP/PagP_B-barrel"/>
</dbReference>
<dbReference type="SUPFAM" id="SSF56925">
    <property type="entry name" value="OMPA-like"/>
    <property type="match status" value="1"/>
</dbReference>
<dbReference type="AlphaFoldDB" id="B3DUW1"/>
<evidence type="ECO:0000313" key="3">
    <source>
        <dbReference type="Proteomes" id="UP000009149"/>
    </source>
</evidence>
<proteinExistence type="predicted"/>
<feature type="compositionally biased region" description="Basic and acidic residues" evidence="1">
    <location>
        <begin position="133"/>
        <end position="149"/>
    </location>
</feature>
<feature type="compositionally biased region" description="Polar residues" evidence="1">
    <location>
        <begin position="122"/>
        <end position="132"/>
    </location>
</feature>
<protein>
    <submittedName>
        <fullName evidence="2">Uncharacterized protein</fullName>
    </submittedName>
</protein>
<dbReference type="STRING" id="481448.Minf_1059"/>
<evidence type="ECO:0000256" key="1">
    <source>
        <dbReference type="SAM" id="MobiDB-lite"/>
    </source>
</evidence>
<evidence type="ECO:0000313" key="2">
    <source>
        <dbReference type="EMBL" id="ACD83114.1"/>
    </source>
</evidence>
<dbReference type="eggNOG" id="COG3637">
    <property type="taxonomic scope" value="Bacteria"/>
</dbReference>
<dbReference type="EMBL" id="CP000975">
    <property type="protein sequence ID" value="ACD83114.1"/>
    <property type="molecule type" value="Genomic_DNA"/>
</dbReference>
<organism evidence="2 3">
    <name type="scientific">Methylacidiphilum infernorum (isolate V4)</name>
    <name type="common">Methylokorus infernorum (strain V4)</name>
    <dbReference type="NCBI Taxonomy" id="481448"/>
    <lineage>
        <taxon>Bacteria</taxon>
        <taxon>Pseudomonadati</taxon>
        <taxon>Verrucomicrobiota</taxon>
        <taxon>Methylacidiphilae</taxon>
        <taxon>Methylacidiphilales</taxon>
        <taxon>Methylacidiphilaceae</taxon>
        <taxon>Methylacidiphilum (ex Ratnadevi et al. 2023)</taxon>
    </lineage>
</organism>
<sequence>MKEVQKKVKRTPEVIMNSFYAQLRGKCLWQTLVRSLFMSVASFICCFCLNGQEIPVIDSNPQALAQSEGDSTATQGSSSSTTDSSSSPSTVSSPNDSSSSSSSDTQAQAQAQGGVANPYVAQPSQAESTPNVETKEQPGSKNPKEISKEEVLGPKTGIYFGVFGGAAFPMSNGISALNSPPLFSAGGQTHGDTAGVGGVQVGYNFSGYKLDSQGKYWLQPAAQFEAYYIGQENISSTLVGGVAGTPMTHTPYAFNTELNMGIFVADGLIRFVNPTKIVPYLGGGIGGAYLASSGTNMIAPNGANLLFGHSYSQGAFVGQGLAGVQYNFTDHWSAFIEYKILWIKETEFSYLMFSGNSMLIKYPQSFNMALGGIRYNF</sequence>
<accession>B3DUW1</accession>
<dbReference type="Proteomes" id="UP000009149">
    <property type="component" value="Chromosome"/>
</dbReference>
<dbReference type="HOGENOM" id="CLU_733202_0_0_0"/>
<feature type="region of interest" description="Disordered" evidence="1">
    <location>
        <begin position="63"/>
        <end position="149"/>
    </location>
</feature>